<dbReference type="Proteomes" id="UP000007472">
    <property type="component" value="Chromosome"/>
</dbReference>
<name>A0A654KFB9_TAYEM</name>
<proteinExistence type="predicted"/>
<dbReference type="KEGG" id="teq:TEQUI_0144"/>
<accession>A0A654KFB9</accession>
<evidence type="ECO:0000313" key="1">
    <source>
        <dbReference type="EMBL" id="ADU91100.1"/>
    </source>
</evidence>
<organism evidence="1 2">
    <name type="scientific">Taylorella equigenitalis (strain MCE9)</name>
    <dbReference type="NCBI Taxonomy" id="937774"/>
    <lineage>
        <taxon>Bacteria</taxon>
        <taxon>Pseudomonadati</taxon>
        <taxon>Pseudomonadota</taxon>
        <taxon>Betaproteobacteria</taxon>
        <taxon>Burkholderiales</taxon>
        <taxon>Alcaligenaceae</taxon>
        <taxon>Taylorella</taxon>
    </lineage>
</organism>
<sequence>MNIAKETEDLIGLNVNVHRDKVEMCLLSYCENEELLHNEIAVVADEEGVILYIDLVEDKYLVDLLKKTEGAVSVDVYRFQEKSSINYELDRDWFFQDKEDLNKKGYIYSNYFYLTKDGLLKLEFEEI</sequence>
<protein>
    <submittedName>
        <fullName evidence="1">Uncharacterized protein</fullName>
    </submittedName>
</protein>
<gene>
    <name evidence="1" type="ordered locus">TEQUI_0144</name>
</gene>
<evidence type="ECO:0000313" key="2">
    <source>
        <dbReference type="Proteomes" id="UP000007472"/>
    </source>
</evidence>
<dbReference type="AlphaFoldDB" id="A0A654KFB9"/>
<dbReference type="EMBL" id="CP002456">
    <property type="protein sequence ID" value="ADU91100.1"/>
    <property type="molecule type" value="Genomic_DNA"/>
</dbReference>
<reference evidence="1 2" key="1">
    <citation type="journal article" date="2011" name="J. Bacteriol.">
        <title>Genome sequence of Taylorella equigenitalis MCE9, the causative agent of contagious equine metritis.</title>
        <authorList>
            <person name="Hebert L."/>
            <person name="Moumen B."/>
            <person name="Duquesne F."/>
            <person name="Breuil M.F."/>
            <person name="Laugier C."/>
            <person name="Batto J.M."/>
            <person name="Renault P."/>
            <person name="Petry S."/>
        </authorList>
    </citation>
    <scope>NUCLEOTIDE SEQUENCE [LARGE SCALE GENOMIC DNA]</scope>
    <source>
        <strain evidence="1 2">MCE9</strain>
    </source>
</reference>